<dbReference type="AlphaFoldDB" id="A0A8H3C1F6"/>
<keyword evidence="1" id="KW-0812">Transmembrane</keyword>
<evidence type="ECO:0000313" key="3">
    <source>
        <dbReference type="EMBL" id="CAE6469392.1"/>
    </source>
</evidence>
<accession>A0A8H3C1F6</accession>
<keyword evidence="1" id="KW-0472">Membrane</keyword>
<evidence type="ECO:0000313" key="4">
    <source>
        <dbReference type="Proteomes" id="UP000663843"/>
    </source>
</evidence>
<evidence type="ECO:0000256" key="1">
    <source>
        <dbReference type="SAM" id="Phobius"/>
    </source>
</evidence>
<name>A0A8H3C1F6_9AGAM</name>
<gene>
    <name evidence="3" type="ORF">RDB_LOCUS104517</name>
</gene>
<keyword evidence="1" id="KW-1133">Transmembrane helix</keyword>
<reference evidence="3" key="1">
    <citation type="submission" date="2021-01" db="EMBL/GenBank/DDBJ databases">
        <authorList>
            <person name="Kaushik A."/>
        </authorList>
    </citation>
    <scope>NUCLEOTIDE SEQUENCE</scope>
    <source>
        <strain evidence="3">AG2-2IIIB</strain>
    </source>
</reference>
<protein>
    <recommendedName>
        <fullName evidence="5">Transmembrane protein</fullName>
    </recommendedName>
</protein>
<proteinExistence type="predicted"/>
<sequence>MQTFARLFSVLTFLLSLGFIAHALPAAPNAGLAVRQYNSPAPSNGGYSKPSSGEDALAIMTNLKAKVEAHVDLMTKAVVVADVKARVDLMVVDIKAVATAFVGAKLDVDADIKAKLAVTVIAIISAIVKVAAAVSVKIGVQACLALWAQIDVALHLLILTLNVCIVGFVDILVKLCVNLDAEIIAALKVVRLDLCVKILVIIKAFVGIN</sequence>
<evidence type="ECO:0008006" key="5">
    <source>
        <dbReference type="Google" id="ProtNLM"/>
    </source>
</evidence>
<dbReference type="EMBL" id="CAJMWT010003344">
    <property type="protein sequence ID" value="CAE6469392.1"/>
    <property type="molecule type" value="Genomic_DNA"/>
</dbReference>
<feature type="chain" id="PRO_5034636478" description="Transmembrane protein" evidence="2">
    <location>
        <begin position="24"/>
        <end position="209"/>
    </location>
</feature>
<evidence type="ECO:0000256" key="2">
    <source>
        <dbReference type="SAM" id="SignalP"/>
    </source>
</evidence>
<comment type="caution">
    <text evidence="3">The sequence shown here is derived from an EMBL/GenBank/DDBJ whole genome shotgun (WGS) entry which is preliminary data.</text>
</comment>
<organism evidence="3 4">
    <name type="scientific">Rhizoctonia solani</name>
    <dbReference type="NCBI Taxonomy" id="456999"/>
    <lineage>
        <taxon>Eukaryota</taxon>
        <taxon>Fungi</taxon>
        <taxon>Dikarya</taxon>
        <taxon>Basidiomycota</taxon>
        <taxon>Agaricomycotina</taxon>
        <taxon>Agaricomycetes</taxon>
        <taxon>Cantharellales</taxon>
        <taxon>Ceratobasidiaceae</taxon>
        <taxon>Rhizoctonia</taxon>
    </lineage>
</organism>
<feature type="signal peptide" evidence="2">
    <location>
        <begin position="1"/>
        <end position="23"/>
    </location>
</feature>
<feature type="transmembrane region" description="Helical" evidence="1">
    <location>
        <begin position="152"/>
        <end position="173"/>
    </location>
</feature>
<dbReference type="Proteomes" id="UP000663843">
    <property type="component" value="Unassembled WGS sequence"/>
</dbReference>
<feature type="transmembrane region" description="Helical" evidence="1">
    <location>
        <begin position="116"/>
        <end position="140"/>
    </location>
</feature>
<keyword evidence="2" id="KW-0732">Signal</keyword>